<organism evidence="3 4">
    <name type="scientific">Gelidibacter pelagius</name>
    <dbReference type="NCBI Taxonomy" id="2819985"/>
    <lineage>
        <taxon>Bacteria</taxon>
        <taxon>Pseudomonadati</taxon>
        <taxon>Bacteroidota</taxon>
        <taxon>Flavobacteriia</taxon>
        <taxon>Flavobacteriales</taxon>
        <taxon>Flavobacteriaceae</taxon>
        <taxon>Gelidibacter</taxon>
    </lineage>
</organism>
<protein>
    <submittedName>
        <fullName evidence="3">Alpha/beta hydrolase</fullName>
    </submittedName>
</protein>
<gene>
    <name evidence="3" type="ORF">J4051_08305</name>
</gene>
<dbReference type="Gene3D" id="3.40.50.1820">
    <property type="entry name" value="alpha/beta hydrolase"/>
    <property type="match status" value="1"/>
</dbReference>
<sequence>MNIKISIALIMCLINFYTPSLDTPTSYPFTVQISGQGDKSIIFIPGFASSGEVWKDTVKQFESNFTCHILTMAGFAGAAPQSPITFEHWKSQIANYIKNENIEGLILVGHSMGGGLAMAIAADYPELIEKIVIVDALPALMALTNPEFKSNNNLDCSEQVKHFQEMSNQQFYEMQKSSMPILMANVEMHDTVLGWSMASDRETFAKMYCDFSNTDLRSRLNRIECPTLVLLESYFVNFKPAIEEQYKELKTGQFRYANKGLHFIMYDDVDWYLNELNQFITAY</sequence>
<dbReference type="Pfam" id="PF00561">
    <property type="entry name" value="Abhydrolase_1"/>
    <property type="match status" value="1"/>
</dbReference>
<dbReference type="InterPro" id="IPR029058">
    <property type="entry name" value="AB_hydrolase_fold"/>
</dbReference>
<keyword evidence="4" id="KW-1185">Reference proteome</keyword>
<accession>A0ABS3SRC6</accession>
<evidence type="ECO:0000313" key="4">
    <source>
        <dbReference type="Proteomes" id="UP000681315"/>
    </source>
</evidence>
<dbReference type="GO" id="GO:0016787">
    <property type="term" value="F:hydrolase activity"/>
    <property type="evidence" value="ECO:0007669"/>
    <property type="project" value="UniProtKB-KW"/>
</dbReference>
<evidence type="ECO:0000256" key="1">
    <source>
        <dbReference type="ARBA" id="ARBA00022801"/>
    </source>
</evidence>
<reference evidence="3 4" key="1">
    <citation type="submission" date="2021-03" db="EMBL/GenBank/DDBJ databases">
        <title>Gelidibacter sp. nov., isolated from costal sediment.</title>
        <authorList>
            <person name="Lun K.-Y."/>
        </authorList>
    </citation>
    <scope>NUCLEOTIDE SEQUENCE [LARGE SCALE GENOMIC DNA]</scope>
    <source>
        <strain evidence="3 4">DF109</strain>
    </source>
</reference>
<dbReference type="PANTHER" id="PTHR43798:SF31">
    <property type="entry name" value="AB HYDROLASE SUPERFAMILY PROTEIN YCLE"/>
    <property type="match status" value="1"/>
</dbReference>
<dbReference type="EMBL" id="JAGEVG010000008">
    <property type="protein sequence ID" value="MBO3098265.1"/>
    <property type="molecule type" value="Genomic_DNA"/>
</dbReference>
<feature type="domain" description="AB hydrolase-1" evidence="2">
    <location>
        <begin position="40"/>
        <end position="264"/>
    </location>
</feature>
<name>A0ABS3SRC6_9FLAO</name>
<dbReference type="PANTHER" id="PTHR43798">
    <property type="entry name" value="MONOACYLGLYCEROL LIPASE"/>
    <property type="match status" value="1"/>
</dbReference>
<keyword evidence="1 3" id="KW-0378">Hydrolase</keyword>
<dbReference type="InterPro" id="IPR050266">
    <property type="entry name" value="AB_hydrolase_sf"/>
</dbReference>
<dbReference type="RefSeq" id="WP_208233408.1">
    <property type="nucleotide sequence ID" value="NZ_JAGEVG010000008.1"/>
</dbReference>
<evidence type="ECO:0000259" key="2">
    <source>
        <dbReference type="Pfam" id="PF00561"/>
    </source>
</evidence>
<comment type="caution">
    <text evidence="3">The sequence shown here is derived from an EMBL/GenBank/DDBJ whole genome shotgun (WGS) entry which is preliminary data.</text>
</comment>
<proteinExistence type="predicted"/>
<dbReference type="SUPFAM" id="SSF53474">
    <property type="entry name" value="alpha/beta-Hydrolases"/>
    <property type="match status" value="1"/>
</dbReference>
<dbReference type="Proteomes" id="UP000681315">
    <property type="component" value="Unassembled WGS sequence"/>
</dbReference>
<evidence type="ECO:0000313" key="3">
    <source>
        <dbReference type="EMBL" id="MBO3098265.1"/>
    </source>
</evidence>
<dbReference type="InterPro" id="IPR000073">
    <property type="entry name" value="AB_hydrolase_1"/>
</dbReference>
<dbReference type="PRINTS" id="PR00111">
    <property type="entry name" value="ABHYDROLASE"/>
</dbReference>